<protein>
    <submittedName>
        <fullName evidence="2">Enoyl-CoA hydratase</fullName>
        <ecNumber evidence="2">4.2.1.17</ecNumber>
    </submittedName>
</protein>
<dbReference type="RefSeq" id="WP_152662065.1">
    <property type="nucleotide sequence ID" value="NZ_CP036422.1"/>
</dbReference>
<dbReference type="OrthoDB" id="9777711at2"/>
<dbReference type="Gene3D" id="3.90.226.10">
    <property type="entry name" value="2-enoyl-CoA Hydratase, Chain A, domain 1"/>
    <property type="match status" value="1"/>
</dbReference>
<gene>
    <name evidence="2" type="ORF">EY643_09955</name>
</gene>
<evidence type="ECO:0000256" key="1">
    <source>
        <dbReference type="ARBA" id="ARBA00005254"/>
    </source>
</evidence>
<reference evidence="2 3" key="1">
    <citation type="submission" date="2019-02" db="EMBL/GenBank/DDBJ databases">
        <authorList>
            <person name="Li S.-H."/>
        </authorList>
    </citation>
    <scope>NUCLEOTIDE SEQUENCE [LARGE SCALE GENOMIC DNA]</scope>
    <source>
        <strain evidence="2 3">IMCC14385</strain>
    </source>
</reference>
<sequence>MFDHIEELADGQLVLSRGEGVALIELNRPESFNALSVALLNGLIEALGRVDADDSIVAVVLTGRGKAFTVGVDLKELSGGNGLMSEGNMGPGSRVMTAFSQCRKPIVGAVNGFAVTGGFEIALACDFLYAAESAKFADTHARVGLIPGWGLSQKLPRLVGINRAREISFTGDYFSAAQGMEWGLVNKVCPDNELLSQALDTAHQIATCLPEALCEIKAMMNEGWESSLGDALEMEGDRSNRYNDAIDVSAMGERLAALKQRARG</sequence>
<dbReference type="InterPro" id="IPR029045">
    <property type="entry name" value="ClpP/crotonase-like_dom_sf"/>
</dbReference>
<evidence type="ECO:0000313" key="2">
    <source>
        <dbReference type="EMBL" id="QFU75959.1"/>
    </source>
</evidence>
<dbReference type="Proteomes" id="UP000326287">
    <property type="component" value="Chromosome"/>
</dbReference>
<dbReference type="InterPro" id="IPR001753">
    <property type="entry name" value="Enoyl-CoA_hydra/iso"/>
</dbReference>
<dbReference type="PANTHER" id="PTHR43802">
    <property type="entry name" value="ENOYL-COA HYDRATASE"/>
    <property type="match status" value="1"/>
</dbReference>
<dbReference type="AlphaFoldDB" id="A0A5P9NK41"/>
<proteinExistence type="inferred from homology"/>
<dbReference type="SUPFAM" id="SSF52096">
    <property type="entry name" value="ClpP/crotonase"/>
    <property type="match status" value="1"/>
</dbReference>
<dbReference type="KEGG" id="halc:EY643_09955"/>
<dbReference type="Pfam" id="PF00378">
    <property type="entry name" value="ECH_1"/>
    <property type="match status" value="1"/>
</dbReference>
<organism evidence="2 3">
    <name type="scientific">Halioglobus maricola</name>
    <dbReference type="NCBI Taxonomy" id="2601894"/>
    <lineage>
        <taxon>Bacteria</taxon>
        <taxon>Pseudomonadati</taxon>
        <taxon>Pseudomonadota</taxon>
        <taxon>Gammaproteobacteria</taxon>
        <taxon>Cellvibrionales</taxon>
        <taxon>Halieaceae</taxon>
        <taxon>Halioglobus</taxon>
    </lineage>
</organism>
<evidence type="ECO:0000313" key="3">
    <source>
        <dbReference type="Proteomes" id="UP000326287"/>
    </source>
</evidence>
<dbReference type="GO" id="GO:0004300">
    <property type="term" value="F:enoyl-CoA hydratase activity"/>
    <property type="evidence" value="ECO:0007669"/>
    <property type="project" value="UniProtKB-EC"/>
</dbReference>
<dbReference type="PANTHER" id="PTHR43802:SF1">
    <property type="entry name" value="IP11341P-RELATED"/>
    <property type="match status" value="1"/>
</dbReference>
<dbReference type="EC" id="4.2.1.17" evidence="2"/>
<comment type="similarity">
    <text evidence="1">Belongs to the enoyl-CoA hydratase/isomerase family.</text>
</comment>
<name>A0A5P9NK41_9GAMM</name>
<keyword evidence="2" id="KW-0456">Lyase</keyword>
<dbReference type="EMBL" id="CP036422">
    <property type="protein sequence ID" value="QFU75959.1"/>
    <property type="molecule type" value="Genomic_DNA"/>
</dbReference>
<keyword evidence="3" id="KW-1185">Reference proteome</keyword>
<accession>A0A5P9NK41</accession>
<dbReference type="CDD" id="cd06558">
    <property type="entry name" value="crotonase-like"/>
    <property type="match status" value="1"/>
</dbReference>
<dbReference type="NCBIfam" id="NF004840">
    <property type="entry name" value="PRK06190.1"/>
    <property type="match status" value="1"/>
</dbReference>